<dbReference type="FunFam" id="3.40.50.300:FF:000547">
    <property type="entry name" value="Cell division control protein"/>
    <property type="match status" value="1"/>
</dbReference>
<dbReference type="InterPro" id="IPR016314">
    <property type="entry name" value="Cdc6/18"/>
</dbReference>
<evidence type="ECO:0000256" key="4">
    <source>
        <dbReference type="ARBA" id="ARBA00022705"/>
    </source>
</evidence>
<dbReference type="PANTHER" id="PTHR10763:SF26">
    <property type="entry name" value="CELL DIVISION CONTROL PROTEIN 6 HOMOLOG"/>
    <property type="match status" value="1"/>
</dbReference>
<dbReference type="Gene3D" id="3.40.50.300">
    <property type="entry name" value="P-loop containing nucleotide triphosphate hydrolases"/>
    <property type="match status" value="1"/>
</dbReference>
<evidence type="ECO:0000256" key="6">
    <source>
        <dbReference type="ARBA" id="ARBA00023306"/>
    </source>
</evidence>
<dbReference type="OrthoDB" id="1926878at2759"/>
<name>A0A9N9C1C2_9GLOM</name>
<dbReference type="GO" id="GO:0016887">
    <property type="term" value="F:ATP hydrolysis activity"/>
    <property type="evidence" value="ECO:0007669"/>
    <property type="project" value="InterPro"/>
</dbReference>
<evidence type="ECO:0000256" key="5">
    <source>
        <dbReference type="ARBA" id="ARBA00023242"/>
    </source>
</evidence>
<dbReference type="Pfam" id="PF22606">
    <property type="entry name" value="Cdc6-ORC-like_ATPase_lid"/>
    <property type="match status" value="1"/>
</dbReference>
<dbReference type="GO" id="GO:0006270">
    <property type="term" value="P:DNA replication initiation"/>
    <property type="evidence" value="ECO:0007669"/>
    <property type="project" value="UniProtKB-UniRule"/>
</dbReference>
<dbReference type="SMART" id="SM00382">
    <property type="entry name" value="AAA"/>
    <property type="match status" value="1"/>
</dbReference>
<dbReference type="SUPFAM" id="SSF52540">
    <property type="entry name" value="P-loop containing nucleoside triphosphate hydrolases"/>
    <property type="match status" value="1"/>
</dbReference>
<evidence type="ECO:0000259" key="8">
    <source>
        <dbReference type="SMART" id="SM00382"/>
    </source>
</evidence>
<dbReference type="InterPro" id="IPR036390">
    <property type="entry name" value="WH_DNA-bd_sf"/>
</dbReference>
<dbReference type="PANTHER" id="PTHR10763">
    <property type="entry name" value="CELL DIVISION CONTROL PROTEIN 6-RELATED"/>
    <property type="match status" value="1"/>
</dbReference>
<organism evidence="10 11">
    <name type="scientific">Paraglomus occultum</name>
    <dbReference type="NCBI Taxonomy" id="144539"/>
    <lineage>
        <taxon>Eukaryota</taxon>
        <taxon>Fungi</taxon>
        <taxon>Fungi incertae sedis</taxon>
        <taxon>Mucoromycota</taxon>
        <taxon>Glomeromycotina</taxon>
        <taxon>Glomeromycetes</taxon>
        <taxon>Paraglomerales</taxon>
        <taxon>Paraglomeraceae</taxon>
        <taxon>Paraglomus</taxon>
    </lineage>
</organism>
<proteinExistence type="inferred from homology"/>
<dbReference type="EMBL" id="CAJVPJ010001247">
    <property type="protein sequence ID" value="CAG8583108.1"/>
    <property type="molecule type" value="Genomic_DNA"/>
</dbReference>
<gene>
    <name evidence="10" type="ORF">POCULU_LOCUS6590</name>
</gene>
<feature type="domain" description="Cdc6 C-terminal" evidence="9">
    <location>
        <begin position="371"/>
        <end position="451"/>
    </location>
</feature>
<keyword evidence="3" id="KW-0132">Cell division</keyword>
<keyword evidence="5" id="KW-0539">Nucleus</keyword>
<accession>A0A9N9C1C2</accession>
<dbReference type="CDD" id="cd00009">
    <property type="entry name" value="AAA"/>
    <property type="match status" value="1"/>
</dbReference>
<dbReference type="InterPro" id="IPR050311">
    <property type="entry name" value="ORC1/CDC6"/>
</dbReference>
<dbReference type="GO" id="GO:0033314">
    <property type="term" value="P:mitotic DNA replication checkpoint signaling"/>
    <property type="evidence" value="ECO:0007669"/>
    <property type="project" value="TreeGrafter"/>
</dbReference>
<dbReference type="Gene3D" id="1.10.8.60">
    <property type="match status" value="1"/>
</dbReference>
<dbReference type="SUPFAM" id="SSF46785">
    <property type="entry name" value="Winged helix' DNA-binding domain"/>
    <property type="match status" value="1"/>
</dbReference>
<dbReference type="GO" id="GO:0051301">
    <property type="term" value="P:cell division"/>
    <property type="evidence" value="ECO:0007669"/>
    <property type="project" value="UniProtKB-UniRule"/>
</dbReference>
<comment type="subcellular location">
    <subcellularLocation>
        <location evidence="1">Nucleus</location>
    </subcellularLocation>
</comment>
<dbReference type="Proteomes" id="UP000789572">
    <property type="component" value="Unassembled WGS sequence"/>
</dbReference>
<keyword evidence="6" id="KW-0131">Cell cycle</keyword>
<dbReference type="GO" id="GO:0005524">
    <property type="term" value="F:ATP binding"/>
    <property type="evidence" value="ECO:0007669"/>
    <property type="project" value="InterPro"/>
</dbReference>
<evidence type="ECO:0000256" key="7">
    <source>
        <dbReference type="PIRNR" id="PIRNR001767"/>
    </source>
</evidence>
<evidence type="ECO:0000256" key="1">
    <source>
        <dbReference type="ARBA" id="ARBA00004123"/>
    </source>
</evidence>
<evidence type="ECO:0000313" key="11">
    <source>
        <dbReference type="Proteomes" id="UP000789572"/>
    </source>
</evidence>
<sequence>MPLKRSKVAATANNVNNNTINSIFHTSKRSLVAYSDSKLNSRPQISNQNLTPIQIYQEAKSLFRRSFTLTQSTGRNTERTIIYDFLSKHALIDKPGSLYISGNPGTGKTLLVNEICEKLKRDRGEKGSNEACKRRKMNKREMEIITMNCMIVGDAKNVYTKLARQIGGCEDEEDAVKYLQKVFVNRDGNTTFIVVLDEIDTLLTKDQDVLYQLFEWPTLPNSRLTLIGIANALNLTDKFLPRLKAKGCLPQLLNFNPYTVTEIIAILNHRLSTAFQQCFQPLVDSRAIELCARKVAASNGDLRKALDVCRQAIELAEKEYMKEESRSENCADIERIVRVNLEHMNKAAMATSGSSNVMKIRQLTLHQQLLLCTLFIMSKQKKGDITYGKFQDKYISHCRNKDLYSPVTQTEFHDLTGMLETVGLIGITHGRVKRSRKILLNVHESEILAALKDNEKVMLWIE</sequence>
<dbReference type="AlphaFoldDB" id="A0A9N9C1C2"/>
<dbReference type="InterPro" id="IPR036388">
    <property type="entry name" value="WH-like_DNA-bd_sf"/>
</dbReference>
<dbReference type="Pfam" id="PF00004">
    <property type="entry name" value="AAA"/>
    <property type="match status" value="1"/>
</dbReference>
<evidence type="ECO:0000256" key="2">
    <source>
        <dbReference type="ARBA" id="ARBA00006184"/>
    </source>
</evidence>
<evidence type="ECO:0000313" key="10">
    <source>
        <dbReference type="EMBL" id="CAG8583108.1"/>
    </source>
</evidence>
<dbReference type="GO" id="GO:0005634">
    <property type="term" value="C:nucleus"/>
    <property type="evidence" value="ECO:0007669"/>
    <property type="project" value="UniProtKB-SubCell"/>
</dbReference>
<dbReference type="InterPro" id="IPR027417">
    <property type="entry name" value="P-loop_NTPase"/>
</dbReference>
<dbReference type="Pfam" id="PF09079">
    <property type="entry name" value="WHD_Cdc6"/>
    <property type="match status" value="1"/>
</dbReference>
<dbReference type="InterPro" id="IPR054425">
    <property type="entry name" value="Cdc6_ORC1-like_ATPase_lid"/>
</dbReference>
<dbReference type="GO" id="GO:0003688">
    <property type="term" value="F:DNA replication origin binding"/>
    <property type="evidence" value="ECO:0007669"/>
    <property type="project" value="TreeGrafter"/>
</dbReference>
<keyword evidence="11" id="KW-1185">Reference proteome</keyword>
<dbReference type="InterPro" id="IPR003959">
    <property type="entry name" value="ATPase_AAA_core"/>
</dbReference>
<feature type="domain" description="AAA+ ATPase" evidence="8">
    <location>
        <begin position="94"/>
        <end position="249"/>
    </location>
</feature>
<dbReference type="PIRSF" id="PIRSF001767">
    <property type="entry name" value="Cdc6"/>
    <property type="match status" value="1"/>
</dbReference>
<protein>
    <recommendedName>
        <fullName evidence="7">Cell division control protein</fullName>
    </recommendedName>
</protein>
<evidence type="ECO:0000259" key="9">
    <source>
        <dbReference type="SMART" id="SM01074"/>
    </source>
</evidence>
<evidence type="ECO:0000256" key="3">
    <source>
        <dbReference type="ARBA" id="ARBA00022618"/>
    </source>
</evidence>
<dbReference type="Gene3D" id="1.10.10.10">
    <property type="entry name" value="Winged helix-like DNA-binding domain superfamily/Winged helix DNA-binding domain"/>
    <property type="match status" value="1"/>
</dbReference>
<keyword evidence="4" id="KW-0235">DNA replication</keyword>
<comment type="caution">
    <text evidence="10">The sequence shown here is derived from an EMBL/GenBank/DDBJ whole genome shotgun (WGS) entry which is preliminary data.</text>
</comment>
<comment type="similarity">
    <text evidence="2 7">Belongs to the CDC6/cdc18 family.</text>
</comment>
<reference evidence="10" key="1">
    <citation type="submission" date="2021-06" db="EMBL/GenBank/DDBJ databases">
        <authorList>
            <person name="Kallberg Y."/>
            <person name="Tangrot J."/>
            <person name="Rosling A."/>
        </authorList>
    </citation>
    <scope>NUCLEOTIDE SEQUENCE</scope>
    <source>
        <strain evidence="10">IA702</strain>
    </source>
</reference>
<dbReference type="InterPro" id="IPR015163">
    <property type="entry name" value="Cdc6_C"/>
</dbReference>
<dbReference type="SMART" id="SM01074">
    <property type="entry name" value="Cdc6_C"/>
    <property type="match status" value="1"/>
</dbReference>
<dbReference type="InterPro" id="IPR003593">
    <property type="entry name" value="AAA+_ATPase"/>
</dbReference>